<protein>
    <recommendedName>
        <fullName evidence="1">Rhamnogalacturonase A/B/Epimerase-like pectate lyase domain-containing protein</fullName>
    </recommendedName>
</protein>
<sequence>MDTALMRAIRFNIAFKNKQTMFKELLVATLLACMSPSRVHGLGDQCGGHELPHSPQRDHWLQVLKHEESSPFNNNPGTYKVYRNVRDYGAKGDGVTDDSTAINLAISEGDRCGIGCG</sequence>
<feature type="non-terminal residue" evidence="2">
    <location>
        <position position="117"/>
    </location>
</feature>
<dbReference type="InterPro" id="IPR012334">
    <property type="entry name" value="Pectin_lyas_fold"/>
</dbReference>
<feature type="domain" description="Rhamnogalacturonase A/B/Epimerase-like pectate lyase" evidence="1">
    <location>
        <begin position="82"/>
        <end position="107"/>
    </location>
</feature>
<evidence type="ECO:0000259" key="1">
    <source>
        <dbReference type="Pfam" id="PF12708"/>
    </source>
</evidence>
<dbReference type="InterPro" id="IPR024535">
    <property type="entry name" value="RHGA/B-epi-like_pectate_lyase"/>
</dbReference>
<name>A0A7R9LB25_9ACAR</name>
<accession>A0A7R9LB25</accession>
<proteinExistence type="predicted"/>
<evidence type="ECO:0000313" key="3">
    <source>
        <dbReference type="Proteomes" id="UP000759131"/>
    </source>
</evidence>
<gene>
    <name evidence="2" type="ORF">OSB1V03_LOCUS16990</name>
</gene>
<dbReference type="AlphaFoldDB" id="A0A7R9LB25"/>
<dbReference type="Proteomes" id="UP000759131">
    <property type="component" value="Unassembled WGS sequence"/>
</dbReference>
<dbReference type="InterPro" id="IPR011050">
    <property type="entry name" value="Pectin_lyase_fold/virulence"/>
</dbReference>
<evidence type="ECO:0000313" key="2">
    <source>
        <dbReference type="EMBL" id="CAD7637447.1"/>
    </source>
</evidence>
<reference evidence="2" key="1">
    <citation type="submission" date="2020-11" db="EMBL/GenBank/DDBJ databases">
        <authorList>
            <person name="Tran Van P."/>
        </authorList>
    </citation>
    <scope>NUCLEOTIDE SEQUENCE</scope>
</reference>
<dbReference type="EMBL" id="OC874283">
    <property type="protein sequence ID" value="CAD7637447.1"/>
    <property type="molecule type" value="Genomic_DNA"/>
</dbReference>
<dbReference type="OrthoDB" id="1046782at2759"/>
<dbReference type="EMBL" id="CAJPIZ010019708">
    <property type="protein sequence ID" value="CAG2117035.1"/>
    <property type="molecule type" value="Genomic_DNA"/>
</dbReference>
<dbReference type="Gene3D" id="2.160.20.10">
    <property type="entry name" value="Single-stranded right-handed beta-helix, Pectin lyase-like"/>
    <property type="match status" value="1"/>
</dbReference>
<keyword evidence="3" id="KW-1185">Reference proteome</keyword>
<organism evidence="2">
    <name type="scientific">Medioppia subpectinata</name>
    <dbReference type="NCBI Taxonomy" id="1979941"/>
    <lineage>
        <taxon>Eukaryota</taxon>
        <taxon>Metazoa</taxon>
        <taxon>Ecdysozoa</taxon>
        <taxon>Arthropoda</taxon>
        <taxon>Chelicerata</taxon>
        <taxon>Arachnida</taxon>
        <taxon>Acari</taxon>
        <taxon>Acariformes</taxon>
        <taxon>Sarcoptiformes</taxon>
        <taxon>Oribatida</taxon>
        <taxon>Brachypylina</taxon>
        <taxon>Oppioidea</taxon>
        <taxon>Oppiidae</taxon>
        <taxon>Medioppia</taxon>
    </lineage>
</organism>
<dbReference type="SUPFAM" id="SSF51126">
    <property type="entry name" value="Pectin lyase-like"/>
    <property type="match status" value="1"/>
</dbReference>
<dbReference type="Pfam" id="PF12708">
    <property type="entry name" value="Pect-lyase_RHGA_epim"/>
    <property type="match status" value="1"/>
</dbReference>